<feature type="compositionally biased region" description="Polar residues" evidence="1">
    <location>
        <begin position="69"/>
        <end position="80"/>
    </location>
</feature>
<gene>
    <name evidence="2" type="ORF">OWR29_26180</name>
</gene>
<protein>
    <submittedName>
        <fullName evidence="2">Uncharacterized protein</fullName>
    </submittedName>
</protein>
<accession>A0ABT4B4T8</accession>
<evidence type="ECO:0000313" key="2">
    <source>
        <dbReference type="EMBL" id="MCY1141500.1"/>
    </source>
</evidence>
<dbReference type="RefSeq" id="WP_267565885.1">
    <property type="nucleotide sequence ID" value="NZ_JAPNTZ010000009.1"/>
</dbReference>
<name>A0ABT4B4T8_9ACTN</name>
<sequence length="312" mass="32685">MLPTPCARDGKGPGHPYGLPDLIEPGGSRTLLPTPTAVTYGSNKSVSAGAARRPYLPQLAGSLLPTPTVADSRSSANATAGRSKPMLGHAGHTLTDATRLLPTPRASDTGTPGRRAGQGFRPPLSQVLLPTPRASDGEKGCPGQRGSHGDLTLSSAAVRVRMLPTPRASDGHGLCVHGDGGADLVTAVAALGEPDEQRWGVYAAAVARWEGLLDRPVPDPTQQGKHGRPVLAPPFVEWLMGLDQGWVTDRDLPRTAALRVLGNEVVWQQAAFALRILLCPHRWEPVNAGLDGSRYRTTGPAGTALARLSRPG</sequence>
<reference evidence="2" key="1">
    <citation type="submission" date="2022-11" db="EMBL/GenBank/DDBJ databases">
        <authorList>
            <person name="Somphong A."/>
            <person name="Phongsopitanun W."/>
        </authorList>
    </citation>
    <scope>NUCLEOTIDE SEQUENCE</scope>
    <source>
        <strain evidence="2">Pm04-4</strain>
    </source>
</reference>
<evidence type="ECO:0000313" key="3">
    <source>
        <dbReference type="Proteomes" id="UP001151002"/>
    </source>
</evidence>
<proteinExistence type="predicted"/>
<feature type="region of interest" description="Disordered" evidence="1">
    <location>
        <begin position="63"/>
        <end position="150"/>
    </location>
</feature>
<keyword evidence="3" id="KW-1185">Reference proteome</keyword>
<dbReference type="EMBL" id="JAPNTZ010000009">
    <property type="protein sequence ID" value="MCY1141500.1"/>
    <property type="molecule type" value="Genomic_DNA"/>
</dbReference>
<organism evidence="2 3">
    <name type="scientific">Paractinoplanes pyxinae</name>
    <dbReference type="NCBI Taxonomy" id="2997416"/>
    <lineage>
        <taxon>Bacteria</taxon>
        <taxon>Bacillati</taxon>
        <taxon>Actinomycetota</taxon>
        <taxon>Actinomycetes</taxon>
        <taxon>Micromonosporales</taxon>
        <taxon>Micromonosporaceae</taxon>
        <taxon>Paractinoplanes</taxon>
    </lineage>
</organism>
<dbReference type="Proteomes" id="UP001151002">
    <property type="component" value="Unassembled WGS sequence"/>
</dbReference>
<comment type="caution">
    <text evidence="2">The sequence shown here is derived from an EMBL/GenBank/DDBJ whole genome shotgun (WGS) entry which is preliminary data.</text>
</comment>
<evidence type="ECO:0000256" key="1">
    <source>
        <dbReference type="SAM" id="MobiDB-lite"/>
    </source>
</evidence>